<dbReference type="Proteomes" id="UP000517712">
    <property type="component" value="Unassembled WGS sequence"/>
</dbReference>
<protein>
    <submittedName>
        <fullName evidence="10">Peptidoglycan/LPS O-acetylase OafA/YrhL</fullName>
    </submittedName>
</protein>
<evidence type="ECO:0000256" key="3">
    <source>
        <dbReference type="ARBA" id="ARBA00022679"/>
    </source>
</evidence>
<keyword evidence="11" id="KW-1185">Reference proteome</keyword>
<feature type="transmembrane region" description="Helical" evidence="8">
    <location>
        <begin position="176"/>
        <end position="202"/>
    </location>
</feature>
<keyword evidence="4 8" id="KW-0812">Transmembrane</keyword>
<feature type="transmembrane region" description="Helical" evidence="8">
    <location>
        <begin position="333"/>
        <end position="356"/>
    </location>
</feature>
<proteinExistence type="predicted"/>
<evidence type="ECO:0000256" key="6">
    <source>
        <dbReference type="ARBA" id="ARBA00023136"/>
    </source>
</evidence>
<name>A0A7W9FDB9_9MICO</name>
<evidence type="ECO:0000256" key="7">
    <source>
        <dbReference type="ARBA" id="ARBA00023315"/>
    </source>
</evidence>
<feature type="transmembrane region" description="Helical" evidence="8">
    <location>
        <begin position="12"/>
        <end position="30"/>
    </location>
</feature>
<keyword evidence="6 8" id="KW-0472">Membrane</keyword>
<evidence type="ECO:0000256" key="4">
    <source>
        <dbReference type="ARBA" id="ARBA00022692"/>
    </source>
</evidence>
<organism evidence="10 11">
    <name type="scientific">Microbacterium ginsengiterrae</name>
    <dbReference type="NCBI Taxonomy" id="546115"/>
    <lineage>
        <taxon>Bacteria</taxon>
        <taxon>Bacillati</taxon>
        <taxon>Actinomycetota</taxon>
        <taxon>Actinomycetes</taxon>
        <taxon>Micrococcales</taxon>
        <taxon>Microbacteriaceae</taxon>
        <taxon>Microbacterium</taxon>
    </lineage>
</organism>
<feature type="transmembrane region" description="Helical" evidence="8">
    <location>
        <begin position="237"/>
        <end position="256"/>
    </location>
</feature>
<dbReference type="AlphaFoldDB" id="A0A7W9FDB9"/>
<feature type="transmembrane region" description="Helical" evidence="8">
    <location>
        <begin position="152"/>
        <end position="169"/>
    </location>
</feature>
<keyword evidence="5 8" id="KW-1133">Transmembrane helix</keyword>
<feature type="transmembrane region" description="Helical" evidence="8">
    <location>
        <begin position="384"/>
        <end position="405"/>
    </location>
</feature>
<feature type="transmembrane region" description="Helical" evidence="8">
    <location>
        <begin position="307"/>
        <end position="327"/>
    </location>
</feature>
<dbReference type="GO" id="GO:0009103">
    <property type="term" value="P:lipopolysaccharide biosynthetic process"/>
    <property type="evidence" value="ECO:0007669"/>
    <property type="project" value="TreeGrafter"/>
</dbReference>
<dbReference type="Pfam" id="PF01757">
    <property type="entry name" value="Acyl_transf_3"/>
    <property type="match status" value="1"/>
</dbReference>
<accession>A0A7W9FDB9</accession>
<evidence type="ECO:0000313" key="11">
    <source>
        <dbReference type="Proteomes" id="UP000517712"/>
    </source>
</evidence>
<feature type="transmembrane region" description="Helical" evidence="8">
    <location>
        <begin position="36"/>
        <end position="59"/>
    </location>
</feature>
<dbReference type="Gene3D" id="3.40.50.1110">
    <property type="entry name" value="SGNH hydrolase"/>
    <property type="match status" value="1"/>
</dbReference>
<evidence type="ECO:0000256" key="1">
    <source>
        <dbReference type="ARBA" id="ARBA00004651"/>
    </source>
</evidence>
<keyword evidence="2" id="KW-1003">Cell membrane</keyword>
<dbReference type="InterPro" id="IPR002656">
    <property type="entry name" value="Acyl_transf_3_dom"/>
</dbReference>
<evidence type="ECO:0000313" key="10">
    <source>
        <dbReference type="EMBL" id="MBB5743353.1"/>
    </source>
</evidence>
<evidence type="ECO:0000259" key="9">
    <source>
        <dbReference type="Pfam" id="PF01757"/>
    </source>
</evidence>
<dbReference type="PANTHER" id="PTHR23028:SF53">
    <property type="entry name" value="ACYL_TRANSF_3 DOMAIN-CONTAINING PROTEIN"/>
    <property type="match status" value="1"/>
</dbReference>
<feature type="domain" description="Acyltransferase 3" evidence="9">
    <location>
        <begin position="11"/>
        <end position="351"/>
    </location>
</feature>
<dbReference type="GO" id="GO:0005886">
    <property type="term" value="C:plasma membrane"/>
    <property type="evidence" value="ECO:0007669"/>
    <property type="project" value="UniProtKB-SubCell"/>
</dbReference>
<feature type="transmembrane region" description="Helical" evidence="8">
    <location>
        <begin position="268"/>
        <end position="286"/>
    </location>
</feature>
<dbReference type="RefSeq" id="WP_184283186.1">
    <property type="nucleotide sequence ID" value="NZ_BAAAPG010000001.1"/>
</dbReference>
<dbReference type="GO" id="GO:0016747">
    <property type="term" value="F:acyltransferase activity, transferring groups other than amino-acyl groups"/>
    <property type="evidence" value="ECO:0007669"/>
    <property type="project" value="InterPro"/>
</dbReference>
<dbReference type="InterPro" id="IPR050879">
    <property type="entry name" value="Acyltransferase_3"/>
</dbReference>
<dbReference type="SUPFAM" id="SSF52266">
    <property type="entry name" value="SGNH hydrolase"/>
    <property type="match status" value="1"/>
</dbReference>
<comment type="caution">
    <text evidence="10">The sequence shown here is derived from an EMBL/GenBank/DDBJ whole genome shotgun (WGS) entry which is preliminary data.</text>
</comment>
<keyword evidence="3" id="KW-0808">Transferase</keyword>
<evidence type="ECO:0000256" key="8">
    <source>
        <dbReference type="SAM" id="Phobius"/>
    </source>
</evidence>
<gene>
    <name evidence="10" type="ORF">HD600_001850</name>
</gene>
<reference evidence="10 11" key="1">
    <citation type="submission" date="2020-08" db="EMBL/GenBank/DDBJ databases">
        <title>Sequencing the genomes of 1000 actinobacteria strains.</title>
        <authorList>
            <person name="Klenk H.-P."/>
        </authorList>
    </citation>
    <scope>NUCLEOTIDE SEQUENCE [LARGE SCALE GENOMIC DNA]</scope>
    <source>
        <strain evidence="10 11">DSM 24823</strain>
    </source>
</reference>
<evidence type="ECO:0000256" key="5">
    <source>
        <dbReference type="ARBA" id="ARBA00022989"/>
    </source>
</evidence>
<feature type="transmembrane region" description="Helical" evidence="8">
    <location>
        <begin position="80"/>
        <end position="101"/>
    </location>
</feature>
<sequence>MPNHTTSSRFAGLDGLRAIAVTLVIVYHLFPQSPLRGGFVGVDVFFVISGFLITSLLLRPSREGWRGAPRRLLDFWRRRARRLLPALAIVVTVCATAAWLLGGDLLVGMGRQVLGAATFSYNWLAVADGADYFADTAPELFRNFWSLAVEEQFYIVWPLLLPLVLLIPARGARVALVVAAAAGSAWWMGQLAAAGAVTRAYFGTDAHSFGLLLGIALALAVENVPERPWMRSAAARSASLSAGLVGVTAIVVAALIPETSDAATFPGTLLLATGGAALAVFAGVWPGSWFGRAVDARPLKWIGDRSYGLYLWHWPVLVLVLVGVQGFGPEGGVPPWAGALALLISVAAAAASYRFVEMPFRRRGFRRSLRAVGRRMAGRPLSRFAAIAALAVVAVALGGTTAAILDAPHTTTAAVAIDRGQDALEDAAETPAPADAAEEEHADVIPDGTEITAVGDSVMLASAPSLLDEFPGIAVDAEVSRSIWTGPEILDRLAASGELRENVVVALGTNGPVDSGVLGEMSRIVGPERNLILVNAHAPRDWIPGVNADLESFADRHRRVWVADWNGAIAPHEDLLAGDGIHPGDAGGEVFADCVKDALATIERDRVRAEKQFAQAPSGRAPRIPFPE</sequence>
<dbReference type="InterPro" id="IPR036514">
    <property type="entry name" value="SGNH_hydro_sf"/>
</dbReference>
<feature type="transmembrane region" description="Helical" evidence="8">
    <location>
        <begin position="208"/>
        <end position="225"/>
    </location>
</feature>
<keyword evidence="7" id="KW-0012">Acyltransferase</keyword>
<dbReference type="PANTHER" id="PTHR23028">
    <property type="entry name" value="ACETYLTRANSFERASE"/>
    <property type="match status" value="1"/>
</dbReference>
<dbReference type="EMBL" id="JACHMU010000001">
    <property type="protein sequence ID" value="MBB5743353.1"/>
    <property type="molecule type" value="Genomic_DNA"/>
</dbReference>
<evidence type="ECO:0000256" key="2">
    <source>
        <dbReference type="ARBA" id="ARBA00022475"/>
    </source>
</evidence>
<dbReference type="CDD" id="cd01840">
    <property type="entry name" value="SGNH_hydrolase_yrhL_like"/>
    <property type="match status" value="1"/>
</dbReference>
<comment type="subcellular location">
    <subcellularLocation>
        <location evidence="1">Cell membrane</location>
        <topology evidence="1">Multi-pass membrane protein</topology>
    </subcellularLocation>
</comment>